<dbReference type="Proteomes" id="UP000503540">
    <property type="component" value="Chromosome"/>
</dbReference>
<dbReference type="AlphaFoldDB" id="A0A6G9Y8C3"/>
<dbReference type="Gene3D" id="1.10.10.10">
    <property type="entry name" value="Winged helix-like DNA-binding domain superfamily/Winged helix DNA-binding domain"/>
    <property type="match status" value="1"/>
</dbReference>
<dbReference type="SUPFAM" id="SSF46785">
    <property type="entry name" value="Winged helix' DNA-binding domain"/>
    <property type="match status" value="1"/>
</dbReference>
<dbReference type="InterPro" id="IPR005149">
    <property type="entry name" value="Tscrpt_reg_PadR_N"/>
</dbReference>
<feature type="domain" description="Transcription regulator PadR N-terminal" evidence="2">
    <location>
        <begin position="46"/>
        <end position="97"/>
    </location>
</feature>
<gene>
    <name evidence="3" type="ORF">F5544_07315</name>
</gene>
<dbReference type="InterPro" id="IPR036388">
    <property type="entry name" value="WH-like_DNA-bd_sf"/>
</dbReference>
<dbReference type="EMBL" id="CP046172">
    <property type="protein sequence ID" value="QIS09370.1"/>
    <property type="molecule type" value="Genomic_DNA"/>
</dbReference>
<protein>
    <recommendedName>
        <fullName evidence="2">Transcription regulator PadR N-terminal domain-containing protein</fullName>
    </recommendedName>
</protein>
<accession>A0A6G9Y8C3</accession>
<evidence type="ECO:0000313" key="4">
    <source>
        <dbReference type="Proteomes" id="UP000503540"/>
    </source>
</evidence>
<name>A0A6G9Y8C3_9NOCA</name>
<dbReference type="InterPro" id="IPR036390">
    <property type="entry name" value="WH_DNA-bd_sf"/>
</dbReference>
<sequence>MRRPAVPPCSMHCRSTSPAQANRERHGRQRSINFPAWRGIRQRGKETSVRLNFGALYAVVESLEREELIKATGTEQDGNRPTRTVYDITEAGVDELRDWLRAWVGDPEKEYPRFLAALSFLPVLPPEEAVELLRRRITLLDKRIVDA</sequence>
<evidence type="ECO:0000256" key="1">
    <source>
        <dbReference type="SAM" id="MobiDB-lite"/>
    </source>
</evidence>
<organism evidence="3 4">
    <name type="scientific">Nocardia arthritidis</name>
    <dbReference type="NCBI Taxonomy" id="228602"/>
    <lineage>
        <taxon>Bacteria</taxon>
        <taxon>Bacillati</taxon>
        <taxon>Actinomycetota</taxon>
        <taxon>Actinomycetes</taxon>
        <taxon>Mycobacteriales</taxon>
        <taxon>Nocardiaceae</taxon>
        <taxon>Nocardia</taxon>
    </lineage>
</organism>
<evidence type="ECO:0000259" key="2">
    <source>
        <dbReference type="Pfam" id="PF03551"/>
    </source>
</evidence>
<dbReference type="KEGG" id="nah:F5544_07315"/>
<feature type="region of interest" description="Disordered" evidence="1">
    <location>
        <begin position="1"/>
        <end position="28"/>
    </location>
</feature>
<dbReference type="Pfam" id="PF03551">
    <property type="entry name" value="PadR"/>
    <property type="match status" value="1"/>
</dbReference>
<reference evidence="3 4" key="1">
    <citation type="journal article" date="2019" name="ACS Chem. Biol.">
        <title>Identification and Mobilization of a Cryptic Antibiotic Biosynthesis Gene Locus from a Human-Pathogenic Nocardia Isolate.</title>
        <authorList>
            <person name="Herisse M."/>
            <person name="Ishida K."/>
            <person name="Porter J.L."/>
            <person name="Howden B."/>
            <person name="Hertweck C."/>
            <person name="Stinear T.P."/>
            <person name="Pidot S.J."/>
        </authorList>
    </citation>
    <scope>NUCLEOTIDE SEQUENCE [LARGE SCALE GENOMIC DNA]</scope>
    <source>
        <strain evidence="3 4">AUSMDU00012717</strain>
    </source>
</reference>
<evidence type="ECO:0000313" key="3">
    <source>
        <dbReference type="EMBL" id="QIS09370.1"/>
    </source>
</evidence>
<keyword evidence="4" id="KW-1185">Reference proteome</keyword>
<proteinExistence type="predicted"/>